<keyword evidence="2" id="KW-0812">Transmembrane</keyword>
<dbReference type="PANTHER" id="PTHR36381">
    <property type="entry name" value="ETHYLENE-REGULATED TRANSCRIPT 2 (ERT2)"/>
    <property type="match status" value="1"/>
</dbReference>
<comment type="caution">
    <text evidence="3">The sequence shown here is derived from an EMBL/GenBank/DDBJ whole genome shotgun (WGS) entry which is preliminary data.</text>
</comment>
<reference evidence="3" key="1">
    <citation type="submission" date="2020-07" db="EMBL/GenBank/DDBJ databases">
        <title>Ethylene signaling mediates host invasion by parasitic plants.</title>
        <authorList>
            <person name="Yoshida S."/>
        </authorList>
    </citation>
    <scope>NUCLEOTIDE SEQUENCE</scope>
    <source>
        <strain evidence="3">Okayama</strain>
    </source>
</reference>
<evidence type="ECO:0000256" key="2">
    <source>
        <dbReference type="SAM" id="Phobius"/>
    </source>
</evidence>
<feature type="compositionally biased region" description="Basic residues" evidence="1">
    <location>
        <begin position="54"/>
        <end position="63"/>
    </location>
</feature>
<protein>
    <submittedName>
        <fullName evidence="3">Uncharacterized protein</fullName>
    </submittedName>
</protein>
<feature type="region of interest" description="Disordered" evidence="1">
    <location>
        <begin position="54"/>
        <end position="75"/>
    </location>
</feature>
<feature type="transmembrane region" description="Helical" evidence="2">
    <location>
        <begin position="136"/>
        <end position="154"/>
    </location>
</feature>
<evidence type="ECO:0000256" key="1">
    <source>
        <dbReference type="SAM" id="MobiDB-lite"/>
    </source>
</evidence>
<feature type="region of interest" description="Disordered" evidence="1">
    <location>
        <begin position="282"/>
        <end position="316"/>
    </location>
</feature>
<dbReference type="EMBL" id="BMAC01000411">
    <property type="protein sequence ID" value="GFP95944.1"/>
    <property type="molecule type" value="Genomic_DNA"/>
</dbReference>
<dbReference type="Proteomes" id="UP000653305">
    <property type="component" value="Unassembled WGS sequence"/>
</dbReference>
<dbReference type="PANTHER" id="PTHR36381:SF1">
    <property type="entry name" value="ETHYLENE-REGULATED TRANSCRIPT 2 (ERT2)"/>
    <property type="match status" value="1"/>
</dbReference>
<proteinExistence type="predicted"/>
<dbReference type="OrthoDB" id="690172at2759"/>
<dbReference type="AlphaFoldDB" id="A0A830CI00"/>
<feature type="compositionally biased region" description="Basic and acidic residues" evidence="1">
    <location>
        <begin position="329"/>
        <end position="338"/>
    </location>
</feature>
<feature type="region of interest" description="Disordered" evidence="1">
    <location>
        <begin position="329"/>
        <end position="349"/>
    </location>
</feature>
<feature type="transmembrane region" description="Helical" evidence="2">
    <location>
        <begin position="159"/>
        <end position="177"/>
    </location>
</feature>
<organism evidence="3 4">
    <name type="scientific">Phtheirospermum japonicum</name>
    <dbReference type="NCBI Taxonomy" id="374723"/>
    <lineage>
        <taxon>Eukaryota</taxon>
        <taxon>Viridiplantae</taxon>
        <taxon>Streptophyta</taxon>
        <taxon>Embryophyta</taxon>
        <taxon>Tracheophyta</taxon>
        <taxon>Spermatophyta</taxon>
        <taxon>Magnoliopsida</taxon>
        <taxon>eudicotyledons</taxon>
        <taxon>Gunneridae</taxon>
        <taxon>Pentapetalae</taxon>
        <taxon>asterids</taxon>
        <taxon>lamiids</taxon>
        <taxon>Lamiales</taxon>
        <taxon>Orobanchaceae</taxon>
        <taxon>Orobanchaceae incertae sedis</taxon>
        <taxon>Phtheirospermum</taxon>
    </lineage>
</organism>
<keyword evidence="4" id="KW-1185">Reference proteome</keyword>
<name>A0A830CI00_9LAMI</name>
<keyword evidence="2" id="KW-1133">Transmembrane helix</keyword>
<sequence length="425" mass="47672">MPLQWKKAMNTRVSQLVNDHLHRSQKRRDGSSLLVETGFPTSLVDLFIKNREKLKKPSKKKRQNPPIPITPLTEINDPVSPPHSPMISPLITGSPLRSPPISPPPVPCEGLGESRVLGSSVGLDERECVCDTCVDANTVLLVVLKMFLVVVLALGTKRLTVGITISAFLLFFLEYVGKHVRFVSKPSLEGKGVLKSSVKSVLTVLRLNKMVKLDEKNDGVLNGPRYENHEIQVVELNRCPEIEIQPENEIIEVSCDQRRLGCQEIESDEVIGSSTREVAAELKRKSRKSKIKSKMKKLVPKKLRSSRKGPGPQSVEIVEEEDNSVVHYEDDRGSDKFGSELSSVSSRRYKEDDDKMSTVHSFSDMHEKREEIESGLNWRYLVLCVIVLAGLIGGRVFAVLLTLTWFLILKFGEKLPMIKPSNKCF</sequence>
<evidence type="ECO:0000313" key="4">
    <source>
        <dbReference type="Proteomes" id="UP000653305"/>
    </source>
</evidence>
<accession>A0A830CI00</accession>
<feature type="transmembrane region" description="Helical" evidence="2">
    <location>
        <begin position="378"/>
        <end position="409"/>
    </location>
</feature>
<evidence type="ECO:0000313" key="3">
    <source>
        <dbReference type="EMBL" id="GFP95944.1"/>
    </source>
</evidence>
<feature type="compositionally biased region" description="Basic residues" evidence="1">
    <location>
        <begin position="284"/>
        <end position="307"/>
    </location>
</feature>
<keyword evidence="2" id="KW-0472">Membrane</keyword>
<gene>
    <name evidence="3" type="ORF">PHJA_001738500</name>
</gene>